<dbReference type="GO" id="GO:0032259">
    <property type="term" value="P:methylation"/>
    <property type="evidence" value="ECO:0007669"/>
    <property type="project" value="UniProtKB-KW"/>
</dbReference>
<dbReference type="InterPro" id="IPR029026">
    <property type="entry name" value="tRNA_m1G_MTases_N"/>
</dbReference>
<name>A0A967DXT4_9FLAO</name>
<evidence type="ECO:0000256" key="3">
    <source>
        <dbReference type="ARBA" id="ARBA00022679"/>
    </source>
</evidence>
<dbReference type="Proteomes" id="UP000643701">
    <property type="component" value="Unassembled WGS sequence"/>
</dbReference>
<evidence type="ECO:0000256" key="2">
    <source>
        <dbReference type="ARBA" id="ARBA00022603"/>
    </source>
</evidence>
<evidence type="ECO:0000259" key="4">
    <source>
        <dbReference type="Pfam" id="PF00588"/>
    </source>
</evidence>
<evidence type="ECO:0000313" key="7">
    <source>
        <dbReference type="Proteomes" id="UP000643701"/>
    </source>
</evidence>
<comment type="similarity">
    <text evidence="1">Belongs to the class IV-like SAM-binding methyltransferase superfamily. RNA methyltransferase TrmH family.</text>
</comment>
<feature type="domain" description="MRM3-like substrate binding" evidence="5">
    <location>
        <begin position="5"/>
        <end position="82"/>
    </location>
</feature>
<dbReference type="PANTHER" id="PTHR43191">
    <property type="entry name" value="RRNA METHYLTRANSFERASE 3"/>
    <property type="match status" value="1"/>
</dbReference>
<evidence type="ECO:0000313" key="6">
    <source>
        <dbReference type="EMBL" id="NGZ89045.1"/>
    </source>
</evidence>
<dbReference type="GO" id="GO:0008173">
    <property type="term" value="F:RNA methyltransferase activity"/>
    <property type="evidence" value="ECO:0007669"/>
    <property type="project" value="InterPro"/>
</dbReference>
<dbReference type="InterPro" id="IPR053888">
    <property type="entry name" value="MRM3-like_sub_bind"/>
</dbReference>
<dbReference type="Pfam" id="PF22435">
    <property type="entry name" value="MRM3-like_sub_bind"/>
    <property type="match status" value="1"/>
</dbReference>
<dbReference type="RefSeq" id="WP_166399314.1">
    <property type="nucleotide sequence ID" value="NZ_JAANAS010000024.1"/>
</dbReference>
<sequence length="244" mass="27314">MLSKNQIKLITNLQKKKFRYKNQLFVAEGVKVIKEFLKSKFELYALYSTTDIFIQQTSNCSFITEEELKKISNLTTPQVALAVFKIPQAFTLNSSGISLVLDGIRDPGNLGTIIRQCDWFGIKQLVCSLDTVDAFNPKVVQASMGSLTRVEVIYTQLEEFLCEEKRLKLGAFMDGCSIYNTDYNAKDVVLVLGNEANGIRPSVESLIDLKVSIPQYGKIQDTESLNVAMAGAILTSEIKRKSFL</sequence>
<dbReference type="CDD" id="cd18109">
    <property type="entry name" value="SpoU-like_RNA-MTase"/>
    <property type="match status" value="1"/>
</dbReference>
<dbReference type="InterPro" id="IPR001537">
    <property type="entry name" value="SpoU_MeTrfase"/>
</dbReference>
<keyword evidence="7" id="KW-1185">Reference proteome</keyword>
<reference evidence="6" key="1">
    <citation type="submission" date="2020-03" db="EMBL/GenBank/DDBJ databases">
        <title>Psychroflexus Maritimus sp. nov., isolate from marine sediment.</title>
        <authorList>
            <person name="Zhong Y.-L."/>
        </authorList>
    </citation>
    <scope>NUCLEOTIDE SEQUENCE</scope>
    <source>
        <strain evidence="6">C1</strain>
    </source>
</reference>
<protein>
    <submittedName>
        <fullName evidence="6">RNA methyltransferase</fullName>
    </submittedName>
</protein>
<dbReference type="Pfam" id="PF00588">
    <property type="entry name" value="SpoU_methylase"/>
    <property type="match status" value="1"/>
</dbReference>
<keyword evidence="3" id="KW-0808">Transferase</keyword>
<feature type="domain" description="tRNA/rRNA methyltransferase SpoU type" evidence="4">
    <location>
        <begin position="97"/>
        <end position="234"/>
    </location>
</feature>
<dbReference type="SUPFAM" id="SSF55315">
    <property type="entry name" value="L30e-like"/>
    <property type="match status" value="1"/>
</dbReference>
<dbReference type="Gene3D" id="3.30.1330.30">
    <property type="match status" value="1"/>
</dbReference>
<evidence type="ECO:0000259" key="5">
    <source>
        <dbReference type="Pfam" id="PF22435"/>
    </source>
</evidence>
<dbReference type="GO" id="GO:0006396">
    <property type="term" value="P:RNA processing"/>
    <property type="evidence" value="ECO:0007669"/>
    <property type="project" value="InterPro"/>
</dbReference>
<comment type="caution">
    <text evidence="6">The sequence shown here is derived from an EMBL/GenBank/DDBJ whole genome shotgun (WGS) entry which is preliminary data.</text>
</comment>
<dbReference type="PANTHER" id="PTHR43191:SF2">
    <property type="entry name" value="RRNA METHYLTRANSFERASE 3, MITOCHONDRIAL"/>
    <property type="match status" value="1"/>
</dbReference>
<dbReference type="Gene3D" id="3.40.1280.10">
    <property type="match status" value="1"/>
</dbReference>
<dbReference type="InterPro" id="IPR051259">
    <property type="entry name" value="rRNA_Methyltransferase"/>
</dbReference>
<keyword evidence="2 6" id="KW-0489">Methyltransferase</keyword>
<dbReference type="AlphaFoldDB" id="A0A967DXT4"/>
<accession>A0A967DXT4</accession>
<dbReference type="InterPro" id="IPR029028">
    <property type="entry name" value="Alpha/beta_knot_MTases"/>
</dbReference>
<evidence type="ECO:0000256" key="1">
    <source>
        <dbReference type="ARBA" id="ARBA00007228"/>
    </source>
</evidence>
<organism evidence="6 7">
    <name type="scientific">Psychroflexus maritimus</name>
    <dbReference type="NCBI Taxonomy" id="2714865"/>
    <lineage>
        <taxon>Bacteria</taxon>
        <taxon>Pseudomonadati</taxon>
        <taxon>Bacteroidota</taxon>
        <taxon>Flavobacteriia</taxon>
        <taxon>Flavobacteriales</taxon>
        <taxon>Flavobacteriaceae</taxon>
        <taxon>Psychroflexus</taxon>
    </lineage>
</organism>
<proteinExistence type="inferred from homology"/>
<dbReference type="GO" id="GO:0003723">
    <property type="term" value="F:RNA binding"/>
    <property type="evidence" value="ECO:0007669"/>
    <property type="project" value="InterPro"/>
</dbReference>
<dbReference type="EMBL" id="JAANAS010000024">
    <property type="protein sequence ID" value="NGZ89045.1"/>
    <property type="molecule type" value="Genomic_DNA"/>
</dbReference>
<dbReference type="InterPro" id="IPR029064">
    <property type="entry name" value="Ribosomal_eL30-like_sf"/>
</dbReference>
<gene>
    <name evidence="6" type="ORF">G7034_02120</name>
</gene>
<dbReference type="SUPFAM" id="SSF75217">
    <property type="entry name" value="alpha/beta knot"/>
    <property type="match status" value="1"/>
</dbReference>